<keyword evidence="5" id="KW-1185">Reference proteome</keyword>
<evidence type="ECO:0000256" key="1">
    <source>
        <dbReference type="ARBA" id="ARBA00022737"/>
    </source>
</evidence>
<dbReference type="EMBL" id="FOAP01000020">
    <property type="protein sequence ID" value="SEM63248.1"/>
    <property type="molecule type" value="Genomic_DNA"/>
</dbReference>
<feature type="repeat" description="TPR" evidence="3">
    <location>
        <begin position="102"/>
        <end position="135"/>
    </location>
</feature>
<name>A0A1H8A077_STIAU</name>
<feature type="repeat" description="TPR" evidence="3">
    <location>
        <begin position="136"/>
        <end position="169"/>
    </location>
</feature>
<evidence type="ECO:0000313" key="5">
    <source>
        <dbReference type="Proteomes" id="UP000182719"/>
    </source>
</evidence>
<dbReference type="InterPro" id="IPR011990">
    <property type="entry name" value="TPR-like_helical_dom_sf"/>
</dbReference>
<dbReference type="PROSITE" id="PS50005">
    <property type="entry name" value="TPR"/>
    <property type="match status" value="2"/>
</dbReference>
<evidence type="ECO:0000256" key="3">
    <source>
        <dbReference type="PROSITE-ProRule" id="PRU00339"/>
    </source>
</evidence>
<dbReference type="InterPro" id="IPR051012">
    <property type="entry name" value="CellSynth/LPSAsmb/PSIAsmb"/>
</dbReference>
<protein>
    <submittedName>
        <fullName evidence="4">Tfp pilus assembly protein PilF</fullName>
    </submittedName>
</protein>
<keyword evidence="2 3" id="KW-0802">TPR repeat</keyword>
<accession>A0A1H8A077</accession>
<evidence type="ECO:0000313" key="4">
    <source>
        <dbReference type="EMBL" id="SEM63248.1"/>
    </source>
</evidence>
<dbReference type="OrthoDB" id="5494339at2"/>
<dbReference type="AlphaFoldDB" id="A0A1H8A077"/>
<dbReference type="PANTHER" id="PTHR45586:SF1">
    <property type="entry name" value="LIPOPOLYSACCHARIDE ASSEMBLY PROTEIN B"/>
    <property type="match status" value="1"/>
</dbReference>
<dbReference type="SMART" id="SM00028">
    <property type="entry name" value="TPR"/>
    <property type="match status" value="6"/>
</dbReference>
<dbReference type="SUPFAM" id="SSF48452">
    <property type="entry name" value="TPR-like"/>
    <property type="match status" value="2"/>
</dbReference>
<dbReference type="InterPro" id="IPR019734">
    <property type="entry name" value="TPR_rpt"/>
</dbReference>
<dbReference type="PANTHER" id="PTHR45586">
    <property type="entry name" value="TPR REPEAT-CONTAINING PROTEIN PA4667"/>
    <property type="match status" value="1"/>
</dbReference>
<dbReference type="RefSeq" id="WP_075009801.1">
    <property type="nucleotide sequence ID" value="NZ_FOAP01000020.1"/>
</dbReference>
<gene>
    <name evidence="4" type="ORF">SAMN05444354_1207</name>
</gene>
<dbReference type="Gene3D" id="1.25.40.10">
    <property type="entry name" value="Tetratricopeptide repeat domain"/>
    <property type="match status" value="2"/>
</dbReference>
<organism evidence="4 5">
    <name type="scientific">Stigmatella aurantiaca</name>
    <dbReference type="NCBI Taxonomy" id="41"/>
    <lineage>
        <taxon>Bacteria</taxon>
        <taxon>Pseudomonadati</taxon>
        <taxon>Myxococcota</taxon>
        <taxon>Myxococcia</taxon>
        <taxon>Myxococcales</taxon>
        <taxon>Cystobacterineae</taxon>
        <taxon>Archangiaceae</taxon>
        <taxon>Stigmatella</taxon>
    </lineage>
</organism>
<proteinExistence type="predicted"/>
<dbReference type="Proteomes" id="UP000182719">
    <property type="component" value="Unassembled WGS sequence"/>
</dbReference>
<dbReference type="Pfam" id="PF13432">
    <property type="entry name" value="TPR_16"/>
    <property type="match status" value="3"/>
</dbReference>
<keyword evidence="1" id="KW-0677">Repeat</keyword>
<reference evidence="5" key="1">
    <citation type="submission" date="2016-10" db="EMBL/GenBank/DDBJ databases">
        <authorList>
            <person name="Varghese N."/>
            <person name="Submissions S."/>
        </authorList>
    </citation>
    <scope>NUCLEOTIDE SEQUENCE [LARGE SCALE GENOMIC DNA]</scope>
    <source>
        <strain evidence="5">DSM 17044</strain>
    </source>
</reference>
<sequence length="395" mass="42640">MSTPRFEALLKSGDVQQAREEAELAFRRNPADRRALIALAKLASLDGDAAKAESYLQKAAGGTPADEVDIGLVRASLLMQRGEAGPAQALYSKLTQSQPPRAEAFYGLGFLLAEANDNTAACAALERAVQLEPEGAVYHFQLARVLFALARLKDAFHHLEQSLRLNPGHVPTYLVFAIALQAGGELEAAEDMLRQGLKVAADEPHLLKALSNVLAAKGDFPGAVEAAEALVRVQPDHPSALGNLARFRMAQRNYADALSLCRKLSERGQATSLSRSVEAMIYETQEPPDLKAAVAAWRSAMKLDPQDWGAANNLGLLLLTRLEGPDVKKQAKEALEEALRRAPEQPEPQLNLALVCAQLEDTARAKELTQGLLARGAALAPELKEQAERLMKQLG</sequence>
<evidence type="ECO:0000256" key="2">
    <source>
        <dbReference type="ARBA" id="ARBA00022803"/>
    </source>
</evidence>